<dbReference type="SUPFAM" id="SSF56059">
    <property type="entry name" value="Glutathione synthetase ATP-binding domain-like"/>
    <property type="match status" value="1"/>
</dbReference>
<dbReference type="Pfam" id="PF02655">
    <property type="entry name" value="ATP-grasp_3"/>
    <property type="match status" value="1"/>
</dbReference>
<sequence length="372" mass="42476">MKLLIVGINTRPIAHAAYNLGHEVYSVSYYCPIDFKAYKDRKCILKYKPFKSCGKLSERFKERYLEEMSKEWIDKVDYIIPYTGAPVNSYPQRKILGNNKIEKIENKYKLYKILRKHFNVPKTYLLSDIDEAKEIINNHPNKKFLIKPVKGSGGYGIFHANNFSNNFGNKKFLLQEYIDGVDVSASVISNGKEAKTIFTSNQLLNLNVAGWEGHFIYEGNIVPSIYENEKMKNIAENVIKKLSLVGSNGVDMVMTHDKIYVIEVNPRLQGTFECAELLGINVLDAHIKACKEGILIDRMNINEIAIKKIIYAKNKLFVKNTDFPKNVHDIPAKNVIIEKGEPVVTILSKAKKLKTAVNKLNKTKEIINKNLK</sequence>
<dbReference type="InterPro" id="IPR011761">
    <property type="entry name" value="ATP-grasp"/>
</dbReference>
<dbReference type="PANTHER" id="PTHR21621">
    <property type="entry name" value="RIBOSOMAL PROTEIN S6 MODIFICATION PROTEIN"/>
    <property type="match status" value="1"/>
</dbReference>
<reference evidence="4 5" key="1">
    <citation type="journal article" date="2010" name="Stand. Genomic Sci.">
        <title>Complete genome sequence of Methanothermus fervidus type strain (V24S).</title>
        <authorList>
            <person name="Anderson I."/>
            <person name="Djao O.D."/>
            <person name="Misra M."/>
            <person name="Chertkov O."/>
            <person name="Nolan M."/>
            <person name="Lucas S."/>
            <person name="Lapidus A."/>
            <person name="Del Rio T.G."/>
            <person name="Tice H."/>
            <person name="Cheng J.F."/>
            <person name="Tapia R."/>
            <person name="Han C."/>
            <person name="Goodwin L."/>
            <person name="Pitluck S."/>
            <person name="Liolios K."/>
            <person name="Ivanova N."/>
            <person name="Mavromatis K."/>
            <person name="Mikhailova N."/>
            <person name="Pati A."/>
            <person name="Brambilla E."/>
            <person name="Chen A."/>
            <person name="Palaniappan K."/>
            <person name="Land M."/>
            <person name="Hauser L."/>
            <person name="Chang Y.J."/>
            <person name="Jeffries C.D."/>
            <person name="Sikorski J."/>
            <person name="Spring S."/>
            <person name="Rohde M."/>
            <person name="Eichinger K."/>
            <person name="Huber H."/>
            <person name="Wirth R."/>
            <person name="Goker M."/>
            <person name="Detter J.C."/>
            <person name="Woyke T."/>
            <person name="Bristow J."/>
            <person name="Eisen J.A."/>
            <person name="Markowitz V."/>
            <person name="Hugenholtz P."/>
            <person name="Klenk H.P."/>
            <person name="Kyrpides N.C."/>
        </authorList>
    </citation>
    <scope>NUCLEOTIDE SEQUENCE [LARGE SCALE GENOMIC DNA]</scope>
    <source>
        <strain evidence="5">ATCC 43054 / DSM 2088 / JCM 10308 / V24 S</strain>
    </source>
</reference>
<dbReference type="GO" id="GO:0046872">
    <property type="term" value="F:metal ion binding"/>
    <property type="evidence" value="ECO:0007669"/>
    <property type="project" value="InterPro"/>
</dbReference>
<dbReference type="Gene3D" id="3.30.470.20">
    <property type="entry name" value="ATP-grasp fold, B domain"/>
    <property type="match status" value="1"/>
</dbReference>
<evidence type="ECO:0000313" key="4">
    <source>
        <dbReference type="EMBL" id="ADP77728.1"/>
    </source>
</evidence>
<evidence type="ECO:0000259" key="3">
    <source>
        <dbReference type="PROSITE" id="PS50975"/>
    </source>
</evidence>
<dbReference type="AlphaFoldDB" id="E3GZJ6"/>
<feature type="domain" description="ATP-grasp" evidence="3">
    <location>
        <begin position="110"/>
        <end position="291"/>
    </location>
</feature>
<name>E3GZJ6_METFV</name>
<dbReference type="PROSITE" id="PS50975">
    <property type="entry name" value="ATP_GRASP"/>
    <property type="match status" value="1"/>
</dbReference>
<dbReference type="PANTHER" id="PTHR21621:SF2">
    <property type="entry name" value="COENZYME GAMMA-F420-2:ALPHA-L-GLUTAMATE LIGASE"/>
    <property type="match status" value="1"/>
</dbReference>
<organism evidence="4 5">
    <name type="scientific">Methanothermus fervidus (strain ATCC 43054 / DSM 2088 / JCM 10308 / V24 S)</name>
    <dbReference type="NCBI Taxonomy" id="523846"/>
    <lineage>
        <taxon>Archaea</taxon>
        <taxon>Methanobacteriati</taxon>
        <taxon>Methanobacteriota</taxon>
        <taxon>Methanomada group</taxon>
        <taxon>Methanobacteria</taxon>
        <taxon>Methanobacteriales</taxon>
        <taxon>Methanothermaceae</taxon>
        <taxon>Methanothermus</taxon>
    </lineage>
</organism>
<dbReference type="GO" id="GO:0043774">
    <property type="term" value="F:coenzyme F420-2 alpha-glutamyl ligase activity"/>
    <property type="evidence" value="ECO:0007669"/>
    <property type="project" value="TreeGrafter"/>
</dbReference>
<dbReference type="PIRSF" id="PIRSF016817">
    <property type="entry name" value="UCP016817_carboligase"/>
    <property type="match status" value="1"/>
</dbReference>
<keyword evidence="2" id="KW-0067">ATP-binding</keyword>
<dbReference type="KEGG" id="mfv:Mfer_0930"/>
<dbReference type="EMBL" id="CP002278">
    <property type="protein sequence ID" value="ADP77728.1"/>
    <property type="molecule type" value="Genomic_DNA"/>
</dbReference>
<dbReference type="PROSITE" id="PS00867">
    <property type="entry name" value="CPSASE_2"/>
    <property type="match status" value="1"/>
</dbReference>
<dbReference type="GO" id="GO:0005524">
    <property type="term" value="F:ATP binding"/>
    <property type="evidence" value="ECO:0007669"/>
    <property type="project" value="UniProtKB-UniRule"/>
</dbReference>
<dbReference type="STRING" id="523846.Mfer_0930"/>
<dbReference type="InterPro" id="IPR005479">
    <property type="entry name" value="CPAse_ATP-bd"/>
</dbReference>
<evidence type="ECO:0000256" key="1">
    <source>
        <dbReference type="ARBA" id="ARBA00001936"/>
    </source>
</evidence>
<dbReference type="Proteomes" id="UP000002315">
    <property type="component" value="Chromosome"/>
</dbReference>
<keyword evidence="2" id="KW-0547">Nucleotide-binding</keyword>
<accession>E3GZJ6</accession>
<dbReference type="OrthoDB" id="11959at2157"/>
<comment type="cofactor">
    <cofactor evidence="1">
        <name>Mn(2+)</name>
        <dbReference type="ChEBI" id="CHEBI:29035"/>
    </cofactor>
</comment>
<proteinExistence type="predicted"/>
<dbReference type="HOGENOM" id="CLU_057102_0_0_2"/>
<dbReference type="InterPro" id="IPR003806">
    <property type="entry name" value="ATP-grasp_PylC-type"/>
</dbReference>
<evidence type="ECO:0000256" key="2">
    <source>
        <dbReference type="PROSITE-ProRule" id="PRU00409"/>
    </source>
</evidence>
<dbReference type="InterPro" id="IPR016677">
    <property type="entry name" value="UCP016817_carboligase"/>
</dbReference>
<gene>
    <name evidence="4" type="ordered locus">Mfer_0930</name>
</gene>
<dbReference type="GO" id="GO:0005737">
    <property type="term" value="C:cytoplasm"/>
    <property type="evidence" value="ECO:0007669"/>
    <property type="project" value="TreeGrafter"/>
</dbReference>
<keyword evidence="5" id="KW-1185">Reference proteome</keyword>
<evidence type="ECO:0000313" key="5">
    <source>
        <dbReference type="Proteomes" id="UP000002315"/>
    </source>
</evidence>
<protein>
    <recommendedName>
        <fullName evidence="3">ATP-grasp domain-containing protein</fullName>
    </recommendedName>
</protein>